<accession>A0A561U7W3</accession>
<dbReference type="Proteomes" id="UP000316184">
    <property type="component" value="Unassembled WGS sequence"/>
</dbReference>
<dbReference type="PANTHER" id="PTHR47197:SF3">
    <property type="entry name" value="DIHYDRO-HEME D1 DEHYDROGENASE"/>
    <property type="match status" value="1"/>
</dbReference>
<evidence type="ECO:0000313" key="2">
    <source>
        <dbReference type="Proteomes" id="UP000316184"/>
    </source>
</evidence>
<name>A0A561U7W3_9PSEU</name>
<dbReference type="Gene3D" id="2.130.10.10">
    <property type="entry name" value="YVTN repeat-like/Quinoprotein amine dehydrogenase"/>
    <property type="match status" value="2"/>
</dbReference>
<comment type="caution">
    <text evidence="1">The sequence shown here is derived from an EMBL/GenBank/DDBJ whole genome shotgun (WGS) entry which is preliminary data.</text>
</comment>
<keyword evidence="2" id="KW-1185">Reference proteome</keyword>
<evidence type="ECO:0008006" key="3">
    <source>
        <dbReference type="Google" id="ProtNLM"/>
    </source>
</evidence>
<evidence type="ECO:0000313" key="1">
    <source>
        <dbReference type="EMBL" id="TWF95446.1"/>
    </source>
</evidence>
<dbReference type="InterPro" id="IPR011045">
    <property type="entry name" value="N2O_reductase_N"/>
</dbReference>
<dbReference type="InterPro" id="IPR051200">
    <property type="entry name" value="Host-pathogen_enzymatic-act"/>
</dbReference>
<dbReference type="SUPFAM" id="SSF50974">
    <property type="entry name" value="Nitrous oxide reductase, N-terminal domain"/>
    <property type="match status" value="1"/>
</dbReference>
<dbReference type="OrthoDB" id="4446106at2"/>
<dbReference type="AlphaFoldDB" id="A0A561U7W3"/>
<dbReference type="PANTHER" id="PTHR47197">
    <property type="entry name" value="PROTEIN NIRF"/>
    <property type="match status" value="1"/>
</dbReference>
<dbReference type="InterPro" id="IPR015943">
    <property type="entry name" value="WD40/YVTN_repeat-like_dom_sf"/>
</dbReference>
<dbReference type="EMBL" id="VIWX01000002">
    <property type="protein sequence ID" value="TWF95446.1"/>
    <property type="molecule type" value="Genomic_DNA"/>
</dbReference>
<sequence length="276" mass="28810">MDPATGILAVALRQPDGVALVDPDSGEVRTVATPGAARHLSSSRPGELLLSAENTDMLIRVALPQGTITEQVQVGRQPHDAASFGRSLFVSNEGGGSVGVVQDGKMSREIPGFAQPGGLTISGDRLVVVDVRKNTLHIIEPTTMAEIAELPAGAGPSHVRPIGAGRVAVADTRGNAVLTYQVTGMPRQISRNTVPGRAYGLSSDPGRGLLYTALSNTNQVVRWRTGPDGSLRDPKTLATVRQPDDVASDPRTGTAYVVGRTDAQVQQIPESAFGPS</sequence>
<reference evidence="1 2" key="1">
    <citation type="submission" date="2019-06" db="EMBL/GenBank/DDBJ databases">
        <title>Sequencing the genomes of 1000 actinobacteria strains.</title>
        <authorList>
            <person name="Klenk H.-P."/>
        </authorList>
    </citation>
    <scope>NUCLEOTIDE SEQUENCE [LARGE SCALE GENOMIC DNA]</scope>
    <source>
        <strain evidence="1 2">DSM 46699</strain>
    </source>
</reference>
<protein>
    <recommendedName>
        <fullName evidence="3">YVTN family beta-propeller protein</fullName>
    </recommendedName>
</protein>
<proteinExistence type="predicted"/>
<organism evidence="1 2">
    <name type="scientific">Saccharopolyspora dendranthemae</name>
    <dbReference type="NCBI Taxonomy" id="1181886"/>
    <lineage>
        <taxon>Bacteria</taxon>
        <taxon>Bacillati</taxon>
        <taxon>Actinomycetota</taxon>
        <taxon>Actinomycetes</taxon>
        <taxon>Pseudonocardiales</taxon>
        <taxon>Pseudonocardiaceae</taxon>
        <taxon>Saccharopolyspora</taxon>
    </lineage>
</organism>
<gene>
    <name evidence="1" type="ORF">FHU35_12441</name>
</gene>
<dbReference type="RefSeq" id="WP_145738418.1">
    <property type="nucleotide sequence ID" value="NZ_VIWX01000002.1"/>
</dbReference>